<feature type="non-terminal residue" evidence="1">
    <location>
        <position position="1"/>
    </location>
</feature>
<dbReference type="EMBL" id="JARJCN010000095">
    <property type="protein sequence ID" value="KAJ7075459.1"/>
    <property type="molecule type" value="Genomic_DNA"/>
</dbReference>
<dbReference type="Gene3D" id="3.40.395.10">
    <property type="entry name" value="Adenoviral Proteinase, Chain A"/>
    <property type="match status" value="1"/>
</dbReference>
<comment type="caution">
    <text evidence="1">The sequence shown here is derived from an EMBL/GenBank/DDBJ whole genome shotgun (WGS) entry which is preliminary data.</text>
</comment>
<accession>A0AAD6TSA9</accession>
<name>A0AAD6TSA9_9AGAR</name>
<evidence type="ECO:0000313" key="2">
    <source>
        <dbReference type="Proteomes" id="UP001222325"/>
    </source>
</evidence>
<dbReference type="InterPro" id="IPR038765">
    <property type="entry name" value="Papain-like_cys_pep_sf"/>
</dbReference>
<sequence length="227" mass="25928">EMVPTVITALQSIYWSGDVKGFEYREKIETLALYGTCEWFTDAQQSQMLDILRSDILTAGHALQDEIGEVWMMSFIKAAWRERATYEDPRTSDKDYSRARALGAVLASGERERLGMINNLQNMHWVACVVDIRQERVLYGDPFKKKPDSETKEALSWWITHHTGRTYTWDNLAVPSQMDGFNCGILSHIALGHHFLPAVYPLINGTGNSPADARLQMLLRIINRHLD</sequence>
<dbReference type="SUPFAM" id="SSF54001">
    <property type="entry name" value="Cysteine proteinases"/>
    <property type="match status" value="1"/>
</dbReference>
<dbReference type="Proteomes" id="UP001222325">
    <property type="component" value="Unassembled WGS sequence"/>
</dbReference>
<proteinExistence type="predicted"/>
<gene>
    <name evidence="1" type="ORF">B0H15DRAFT_765216</name>
</gene>
<organism evidence="1 2">
    <name type="scientific">Mycena belliarum</name>
    <dbReference type="NCBI Taxonomy" id="1033014"/>
    <lineage>
        <taxon>Eukaryota</taxon>
        <taxon>Fungi</taxon>
        <taxon>Dikarya</taxon>
        <taxon>Basidiomycota</taxon>
        <taxon>Agaricomycotina</taxon>
        <taxon>Agaricomycetes</taxon>
        <taxon>Agaricomycetidae</taxon>
        <taxon>Agaricales</taxon>
        <taxon>Marasmiineae</taxon>
        <taxon>Mycenaceae</taxon>
        <taxon>Mycena</taxon>
    </lineage>
</organism>
<feature type="non-terminal residue" evidence="1">
    <location>
        <position position="227"/>
    </location>
</feature>
<dbReference type="AlphaFoldDB" id="A0AAD6TSA9"/>
<reference evidence="1" key="1">
    <citation type="submission" date="2023-03" db="EMBL/GenBank/DDBJ databases">
        <title>Massive genome expansion in bonnet fungi (Mycena s.s.) driven by repeated elements and novel gene families across ecological guilds.</title>
        <authorList>
            <consortium name="Lawrence Berkeley National Laboratory"/>
            <person name="Harder C.B."/>
            <person name="Miyauchi S."/>
            <person name="Viragh M."/>
            <person name="Kuo A."/>
            <person name="Thoen E."/>
            <person name="Andreopoulos B."/>
            <person name="Lu D."/>
            <person name="Skrede I."/>
            <person name="Drula E."/>
            <person name="Henrissat B."/>
            <person name="Morin E."/>
            <person name="Kohler A."/>
            <person name="Barry K."/>
            <person name="LaButti K."/>
            <person name="Morin E."/>
            <person name="Salamov A."/>
            <person name="Lipzen A."/>
            <person name="Mereny Z."/>
            <person name="Hegedus B."/>
            <person name="Baldrian P."/>
            <person name="Stursova M."/>
            <person name="Weitz H."/>
            <person name="Taylor A."/>
            <person name="Grigoriev I.V."/>
            <person name="Nagy L.G."/>
            <person name="Martin F."/>
            <person name="Kauserud H."/>
        </authorList>
    </citation>
    <scope>NUCLEOTIDE SEQUENCE</scope>
    <source>
        <strain evidence="1">CBHHK173m</strain>
    </source>
</reference>
<evidence type="ECO:0008006" key="3">
    <source>
        <dbReference type="Google" id="ProtNLM"/>
    </source>
</evidence>
<evidence type="ECO:0000313" key="1">
    <source>
        <dbReference type="EMBL" id="KAJ7075459.1"/>
    </source>
</evidence>
<protein>
    <recommendedName>
        <fullName evidence="3">Ubiquitin-like protease family profile domain-containing protein</fullName>
    </recommendedName>
</protein>
<keyword evidence="2" id="KW-1185">Reference proteome</keyword>